<comment type="caution">
    <text evidence="1">The sequence shown here is derived from an EMBL/GenBank/DDBJ whole genome shotgun (WGS) entry which is preliminary data.</text>
</comment>
<accession>A0A7C3LT89</accession>
<evidence type="ECO:0000313" key="1">
    <source>
        <dbReference type="EMBL" id="HFT94065.1"/>
    </source>
</evidence>
<sequence length="166" mass="19436">METVQKNKTVILERAFELGRKASVDPVPEMWNSESLEARIDTMKEHFEDILKTLEKEYEGMAKEQVGPDLETKILNEMQRGFESLLHEQPGYSVEKKELRKNPEIRAEVEDEMKMIIEKTFSALLEKRRTERTEKESVHKSLWIEKGDAMGLVNEVFNEIKDEHKG</sequence>
<proteinExistence type="predicted"/>
<gene>
    <name evidence="1" type="ORF">ENX03_09080</name>
</gene>
<dbReference type="AlphaFoldDB" id="A0A7C3LT89"/>
<name>A0A7C3LT89_9BACT</name>
<organism evidence="1">
    <name type="scientific">Leptospirillum ferriphilum</name>
    <dbReference type="NCBI Taxonomy" id="178606"/>
    <lineage>
        <taxon>Bacteria</taxon>
        <taxon>Pseudomonadati</taxon>
        <taxon>Nitrospirota</taxon>
        <taxon>Nitrospiria</taxon>
        <taxon>Nitrospirales</taxon>
        <taxon>Nitrospiraceae</taxon>
        <taxon>Leptospirillum</taxon>
    </lineage>
</organism>
<reference evidence="1" key="1">
    <citation type="journal article" date="2020" name="mSystems">
        <title>Genome- and Community-Level Interaction Insights into Carbon Utilization and Element Cycling Functions of Hydrothermarchaeota in Hydrothermal Sediment.</title>
        <authorList>
            <person name="Zhou Z."/>
            <person name="Liu Y."/>
            <person name="Xu W."/>
            <person name="Pan J."/>
            <person name="Luo Z.H."/>
            <person name="Li M."/>
        </authorList>
    </citation>
    <scope>NUCLEOTIDE SEQUENCE [LARGE SCALE GENOMIC DNA]</scope>
    <source>
        <strain evidence="1">SpSt-902</strain>
    </source>
</reference>
<protein>
    <submittedName>
        <fullName evidence="1">Uncharacterized protein</fullName>
    </submittedName>
</protein>
<dbReference type="EMBL" id="DTMM01000195">
    <property type="protein sequence ID" value="HFT94065.1"/>
    <property type="molecule type" value="Genomic_DNA"/>
</dbReference>